<dbReference type="EnsemblProtists" id="EKX32673">
    <property type="protein sequence ID" value="EKX32673"/>
    <property type="gene ID" value="GUITHDRAFT_121151"/>
</dbReference>
<dbReference type="AlphaFoldDB" id="L1I8W0"/>
<dbReference type="GeneID" id="17289414"/>
<keyword evidence="4" id="KW-1185">Reference proteome</keyword>
<organism evidence="2">
    <name type="scientific">Guillardia theta (strain CCMP2712)</name>
    <name type="common">Cryptophyte</name>
    <dbReference type="NCBI Taxonomy" id="905079"/>
    <lineage>
        <taxon>Eukaryota</taxon>
        <taxon>Cryptophyceae</taxon>
        <taxon>Pyrenomonadales</taxon>
        <taxon>Geminigeraceae</taxon>
        <taxon>Guillardia</taxon>
    </lineage>
</organism>
<protein>
    <submittedName>
        <fullName evidence="2 3">Uncharacterized protein</fullName>
    </submittedName>
</protein>
<proteinExistence type="predicted"/>
<accession>L1I8W0</accession>
<evidence type="ECO:0000313" key="3">
    <source>
        <dbReference type="EnsemblProtists" id="EKX32673"/>
    </source>
</evidence>
<reference evidence="4" key="2">
    <citation type="submission" date="2012-11" db="EMBL/GenBank/DDBJ databases">
        <authorList>
            <person name="Kuo A."/>
            <person name="Curtis B.A."/>
            <person name="Tanifuji G."/>
            <person name="Burki F."/>
            <person name="Gruber A."/>
            <person name="Irimia M."/>
            <person name="Maruyama S."/>
            <person name="Arias M.C."/>
            <person name="Ball S.G."/>
            <person name="Gile G.H."/>
            <person name="Hirakawa Y."/>
            <person name="Hopkins J.F."/>
            <person name="Rensing S.A."/>
            <person name="Schmutz J."/>
            <person name="Symeonidi A."/>
            <person name="Elias M."/>
            <person name="Eveleigh R.J."/>
            <person name="Herman E.K."/>
            <person name="Klute M.J."/>
            <person name="Nakayama T."/>
            <person name="Obornik M."/>
            <person name="Reyes-Prieto A."/>
            <person name="Armbrust E.V."/>
            <person name="Aves S.J."/>
            <person name="Beiko R.G."/>
            <person name="Coutinho P."/>
            <person name="Dacks J.B."/>
            <person name="Durnford D.G."/>
            <person name="Fast N.M."/>
            <person name="Green B.R."/>
            <person name="Grisdale C."/>
            <person name="Hempe F."/>
            <person name="Henrissat B."/>
            <person name="Hoppner M.P."/>
            <person name="Ishida K.-I."/>
            <person name="Kim E."/>
            <person name="Koreny L."/>
            <person name="Kroth P.G."/>
            <person name="Liu Y."/>
            <person name="Malik S.-B."/>
            <person name="Maier U.G."/>
            <person name="McRose D."/>
            <person name="Mock T."/>
            <person name="Neilson J.A."/>
            <person name="Onodera N.T."/>
            <person name="Poole A.M."/>
            <person name="Pritham E.J."/>
            <person name="Richards T.A."/>
            <person name="Rocap G."/>
            <person name="Roy S.W."/>
            <person name="Sarai C."/>
            <person name="Schaack S."/>
            <person name="Shirato S."/>
            <person name="Slamovits C.H."/>
            <person name="Spencer D.F."/>
            <person name="Suzuki S."/>
            <person name="Worden A.Z."/>
            <person name="Zauner S."/>
            <person name="Barry K."/>
            <person name="Bell C."/>
            <person name="Bharti A.K."/>
            <person name="Crow J.A."/>
            <person name="Grimwood J."/>
            <person name="Kramer R."/>
            <person name="Lindquist E."/>
            <person name="Lucas S."/>
            <person name="Salamov A."/>
            <person name="McFadden G.I."/>
            <person name="Lane C.E."/>
            <person name="Keeling P.J."/>
            <person name="Gray M.W."/>
            <person name="Grigoriev I.V."/>
            <person name="Archibald J.M."/>
        </authorList>
    </citation>
    <scope>NUCLEOTIDE SEQUENCE</scope>
    <source>
        <strain evidence="4">CCMP2712</strain>
    </source>
</reference>
<sequence length="139" mass="15065">MLYSSGSTEGTMKSVSSDETLCNDSEYLSDATTSEMMVSDRPDSAHPNETCRQAEEGSTNSAQEVVRPACSPDDKSEVRDTKGARRYGDADATQRQPVFFFGDDALQLLATPTESALHHGMHGTTSRNAMSCAMTFKKP</sequence>
<reference evidence="3" key="3">
    <citation type="submission" date="2016-03" db="UniProtKB">
        <authorList>
            <consortium name="EnsemblProtists"/>
        </authorList>
    </citation>
    <scope>IDENTIFICATION</scope>
</reference>
<evidence type="ECO:0000313" key="2">
    <source>
        <dbReference type="EMBL" id="EKX32673.1"/>
    </source>
</evidence>
<dbReference type="EMBL" id="JH993177">
    <property type="protein sequence ID" value="EKX32673.1"/>
    <property type="molecule type" value="Genomic_DNA"/>
</dbReference>
<dbReference type="RefSeq" id="XP_005819653.1">
    <property type="nucleotide sequence ID" value="XM_005819596.1"/>
</dbReference>
<feature type="compositionally biased region" description="Basic and acidic residues" evidence="1">
    <location>
        <begin position="72"/>
        <end position="89"/>
    </location>
</feature>
<dbReference type="KEGG" id="gtt:GUITHDRAFT_121151"/>
<evidence type="ECO:0000256" key="1">
    <source>
        <dbReference type="SAM" id="MobiDB-lite"/>
    </source>
</evidence>
<evidence type="ECO:0000313" key="4">
    <source>
        <dbReference type="Proteomes" id="UP000011087"/>
    </source>
</evidence>
<reference evidence="2 4" key="1">
    <citation type="journal article" date="2012" name="Nature">
        <title>Algal genomes reveal evolutionary mosaicism and the fate of nucleomorphs.</title>
        <authorList>
            <consortium name="DOE Joint Genome Institute"/>
            <person name="Curtis B.A."/>
            <person name="Tanifuji G."/>
            <person name="Burki F."/>
            <person name="Gruber A."/>
            <person name="Irimia M."/>
            <person name="Maruyama S."/>
            <person name="Arias M.C."/>
            <person name="Ball S.G."/>
            <person name="Gile G.H."/>
            <person name="Hirakawa Y."/>
            <person name="Hopkins J.F."/>
            <person name="Kuo A."/>
            <person name="Rensing S.A."/>
            <person name="Schmutz J."/>
            <person name="Symeonidi A."/>
            <person name="Elias M."/>
            <person name="Eveleigh R.J."/>
            <person name="Herman E.K."/>
            <person name="Klute M.J."/>
            <person name="Nakayama T."/>
            <person name="Obornik M."/>
            <person name="Reyes-Prieto A."/>
            <person name="Armbrust E.V."/>
            <person name="Aves S.J."/>
            <person name="Beiko R.G."/>
            <person name="Coutinho P."/>
            <person name="Dacks J.B."/>
            <person name="Durnford D.G."/>
            <person name="Fast N.M."/>
            <person name="Green B.R."/>
            <person name="Grisdale C.J."/>
            <person name="Hempel F."/>
            <person name="Henrissat B."/>
            <person name="Hoppner M.P."/>
            <person name="Ishida K."/>
            <person name="Kim E."/>
            <person name="Koreny L."/>
            <person name="Kroth P.G."/>
            <person name="Liu Y."/>
            <person name="Malik S.B."/>
            <person name="Maier U.G."/>
            <person name="McRose D."/>
            <person name="Mock T."/>
            <person name="Neilson J.A."/>
            <person name="Onodera N.T."/>
            <person name="Poole A.M."/>
            <person name="Pritham E.J."/>
            <person name="Richards T.A."/>
            <person name="Rocap G."/>
            <person name="Roy S.W."/>
            <person name="Sarai C."/>
            <person name="Schaack S."/>
            <person name="Shirato S."/>
            <person name="Slamovits C.H."/>
            <person name="Spencer D.F."/>
            <person name="Suzuki S."/>
            <person name="Worden A.Z."/>
            <person name="Zauner S."/>
            <person name="Barry K."/>
            <person name="Bell C."/>
            <person name="Bharti A.K."/>
            <person name="Crow J.A."/>
            <person name="Grimwood J."/>
            <person name="Kramer R."/>
            <person name="Lindquist E."/>
            <person name="Lucas S."/>
            <person name="Salamov A."/>
            <person name="McFadden G.I."/>
            <person name="Lane C.E."/>
            <person name="Keeling P.J."/>
            <person name="Gray M.W."/>
            <person name="Grigoriev I.V."/>
            <person name="Archibald J.M."/>
        </authorList>
    </citation>
    <scope>NUCLEOTIDE SEQUENCE</scope>
    <source>
        <strain evidence="2 4">CCMP2712</strain>
    </source>
</reference>
<name>L1I8W0_GUITC</name>
<dbReference type="PaxDb" id="55529-EKX32673"/>
<dbReference type="HOGENOM" id="CLU_1848892_0_0_1"/>
<feature type="compositionally biased region" description="Polar residues" evidence="1">
    <location>
        <begin position="1"/>
        <end position="23"/>
    </location>
</feature>
<feature type="region of interest" description="Disordered" evidence="1">
    <location>
        <begin position="1"/>
        <end position="91"/>
    </location>
</feature>
<dbReference type="Proteomes" id="UP000011087">
    <property type="component" value="Unassembled WGS sequence"/>
</dbReference>
<gene>
    <name evidence="2" type="ORF">GUITHDRAFT_121151</name>
</gene>